<reference evidence="2" key="1">
    <citation type="submission" date="2017-11" db="EMBL/GenBank/DDBJ databases">
        <authorList>
            <person name="Lima N.C."/>
            <person name="Parody-Merino A.M."/>
            <person name="Battley P.F."/>
            <person name="Fidler A.E."/>
            <person name="Prosdocimi F."/>
        </authorList>
    </citation>
    <scope>NUCLEOTIDE SEQUENCE [LARGE SCALE GENOMIC DNA]</scope>
</reference>
<accession>A0A2I0SZB3</accession>
<evidence type="ECO:0000313" key="2">
    <source>
        <dbReference type="Proteomes" id="UP000233556"/>
    </source>
</evidence>
<sequence length="66" mass="7259">MQILCKLGLAEPLGHVCVGLLDFFVCRTGVGEFIPGVGVLQVPPQPRHLCRELKVAVFLCNDLNQR</sequence>
<keyword evidence="2" id="KW-1185">Reference proteome</keyword>
<name>A0A2I0SZB3_LIMLA</name>
<reference evidence="2" key="2">
    <citation type="submission" date="2017-12" db="EMBL/GenBank/DDBJ databases">
        <title>Genome sequence of the Bar-tailed Godwit (Limosa lapponica baueri).</title>
        <authorList>
            <person name="Lima N.C.B."/>
            <person name="Parody-Merino A.M."/>
            <person name="Battley P.F."/>
            <person name="Fidler A.E."/>
            <person name="Prosdocimi F."/>
        </authorList>
    </citation>
    <scope>NUCLEOTIDE SEQUENCE [LARGE SCALE GENOMIC DNA]</scope>
</reference>
<dbReference type="Proteomes" id="UP000233556">
    <property type="component" value="Unassembled WGS sequence"/>
</dbReference>
<proteinExistence type="predicted"/>
<protein>
    <submittedName>
        <fullName evidence="1">Uncharacterized protein</fullName>
    </submittedName>
</protein>
<organism evidence="1 2">
    <name type="scientific">Limosa lapponica baueri</name>
    <dbReference type="NCBI Taxonomy" id="1758121"/>
    <lineage>
        <taxon>Eukaryota</taxon>
        <taxon>Metazoa</taxon>
        <taxon>Chordata</taxon>
        <taxon>Craniata</taxon>
        <taxon>Vertebrata</taxon>
        <taxon>Euteleostomi</taxon>
        <taxon>Archelosauria</taxon>
        <taxon>Archosauria</taxon>
        <taxon>Dinosauria</taxon>
        <taxon>Saurischia</taxon>
        <taxon>Theropoda</taxon>
        <taxon>Coelurosauria</taxon>
        <taxon>Aves</taxon>
        <taxon>Neognathae</taxon>
        <taxon>Neoaves</taxon>
        <taxon>Charadriiformes</taxon>
        <taxon>Scolopacidae</taxon>
        <taxon>Limosa</taxon>
    </lineage>
</organism>
<gene>
    <name evidence="1" type="ORF">llap_22800</name>
</gene>
<dbReference type="AlphaFoldDB" id="A0A2I0SZB3"/>
<dbReference type="EMBL" id="KZ534526">
    <property type="protein sequence ID" value="PKU26896.1"/>
    <property type="molecule type" value="Genomic_DNA"/>
</dbReference>
<evidence type="ECO:0000313" key="1">
    <source>
        <dbReference type="EMBL" id="PKU26896.1"/>
    </source>
</evidence>